<proteinExistence type="predicted"/>
<dbReference type="InterPro" id="IPR026960">
    <property type="entry name" value="RVT-Znf"/>
</dbReference>
<keyword evidence="4" id="KW-1185">Reference proteome</keyword>
<protein>
    <recommendedName>
        <fullName evidence="2">Reverse transcriptase zinc-binding domain-containing protein</fullName>
    </recommendedName>
</protein>
<feature type="region of interest" description="Disordered" evidence="1">
    <location>
        <begin position="23"/>
        <end position="43"/>
    </location>
</feature>
<evidence type="ECO:0000259" key="2">
    <source>
        <dbReference type="Pfam" id="PF13966"/>
    </source>
</evidence>
<gene>
    <name evidence="3" type="ORF">V6N11_077207</name>
</gene>
<comment type="caution">
    <text evidence="3">The sequence shown here is derived from an EMBL/GenBank/DDBJ whole genome shotgun (WGS) entry which is preliminary data.</text>
</comment>
<evidence type="ECO:0000313" key="4">
    <source>
        <dbReference type="Proteomes" id="UP001396334"/>
    </source>
</evidence>
<accession>A0ABR2TCD4</accession>
<reference evidence="3 4" key="1">
    <citation type="journal article" date="2024" name="G3 (Bethesda)">
        <title>Genome assembly of Hibiscus sabdariffa L. provides insights into metabolisms of medicinal natural products.</title>
        <authorList>
            <person name="Kim T."/>
        </authorList>
    </citation>
    <scope>NUCLEOTIDE SEQUENCE [LARGE SCALE GENOMIC DNA]</scope>
    <source>
        <strain evidence="3">TK-2024</strain>
        <tissue evidence="3">Old leaves</tissue>
    </source>
</reference>
<dbReference type="EMBL" id="JBBPBN010000006">
    <property type="protein sequence ID" value="KAK9035158.1"/>
    <property type="molecule type" value="Genomic_DNA"/>
</dbReference>
<dbReference type="Pfam" id="PF13966">
    <property type="entry name" value="zf-RVT"/>
    <property type="match status" value="1"/>
</dbReference>
<feature type="domain" description="Reverse transcriptase zinc-binding" evidence="2">
    <location>
        <begin position="262"/>
        <end position="345"/>
    </location>
</feature>
<sequence length="421" mass="46569">MLHDDTQEVDDVVRLSRLQDGSASTAYHSLNPGRGSGDANRSDSMEIVSLNDGTISEKASRKVLAGSRSHLALSVADRDSGRKHNGRVRLDGAGLDSLANQTVQNGVHEALPLVEDDLGPLNPPNNHVDALLFKGFNGGAEIAEFRRHFKNFVRSLSTKISVVMEMRIIKNRADVLVHKLGEEFGHIGARKKDLCARIRGIDRALQTNHSDFGECRGIAEASISQMRVLVRGYSGSLDQGIALRSGMTRGWIHTSNGNNQVRSAYWSRLGVQSGPLGPIWKTIYDFKGLSRIKVFLWLLSHEKILLNEERCCRHLTLDAQCSICGAERETLDHIFKQCPAAFVLWSSLIQDEHREEFFHLPVKGWLYANLTNNGRFAVNSFWDATVATRFDPAVGMCSSGFVVEREQACTGENFQGGGEVV</sequence>
<dbReference type="Proteomes" id="UP001396334">
    <property type="component" value="Unassembled WGS sequence"/>
</dbReference>
<name>A0ABR2TCD4_9ROSI</name>
<evidence type="ECO:0000313" key="3">
    <source>
        <dbReference type="EMBL" id="KAK9035158.1"/>
    </source>
</evidence>
<organism evidence="3 4">
    <name type="scientific">Hibiscus sabdariffa</name>
    <name type="common">roselle</name>
    <dbReference type="NCBI Taxonomy" id="183260"/>
    <lineage>
        <taxon>Eukaryota</taxon>
        <taxon>Viridiplantae</taxon>
        <taxon>Streptophyta</taxon>
        <taxon>Embryophyta</taxon>
        <taxon>Tracheophyta</taxon>
        <taxon>Spermatophyta</taxon>
        <taxon>Magnoliopsida</taxon>
        <taxon>eudicotyledons</taxon>
        <taxon>Gunneridae</taxon>
        <taxon>Pentapetalae</taxon>
        <taxon>rosids</taxon>
        <taxon>malvids</taxon>
        <taxon>Malvales</taxon>
        <taxon>Malvaceae</taxon>
        <taxon>Malvoideae</taxon>
        <taxon>Hibiscus</taxon>
    </lineage>
</organism>
<evidence type="ECO:0000256" key="1">
    <source>
        <dbReference type="SAM" id="MobiDB-lite"/>
    </source>
</evidence>